<comment type="caution">
    <text evidence="2">The sequence shown here is derived from an EMBL/GenBank/DDBJ whole genome shotgun (WGS) entry which is preliminary data.</text>
</comment>
<protein>
    <recommendedName>
        <fullName evidence="1">TraC-like domain-containing protein</fullName>
    </recommendedName>
</protein>
<gene>
    <name evidence="2" type="ORF">A3K55_00115</name>
</gene>
<dbReference type="EMBL" id="MGDJ01000032">
    <property type="protein sequence ID" value="OGL52210.1"/>
    <property type="molecule type" value="Genomic_DNA"/>
</dbReference>
<dbReference type="Pfam" id="PF26593">
    <property type="entry name" value="TraC-like"/>
    <property type="match status" value="1"/>
</dbReference>
<dbReference type="InterPro" id="IPR058596">
    <property type="entry name" value="TraC-like_dom"/>
</dbReference>
<name>A0A1F7SEL4_9BACT</name>
<feature type="domain" description="TraC-like" evidence="1">
    <location>
        <begin position="26"/>
        <end position="138"/>
    </location>
</feature>
<accession>A0A1F7SEL4</accession>
<organism evidence="2 3">
    <name type="scientific">Candidatus Shapirobacteria bacterium RBG_13_44_7</name>
    <dbReference type="NCBI Taxonomy" id="1802149"/>
    <lineage>
        <taxon>Bacteria</taxon>
        <taxon>Candidatus Shapironibacteriota</taxon>
    </lineage>
</organism>
<evidence type="ECO:0000313" key="3">
    <source>
        <dbReference type="Proteomes" id="UP000185874"/>
    </source>
</evidence>
<proteinExistence type="predicted"/>
<evidence type="ECO:0000313" key="2">
    <source>
        <dbReference type="EMBL" id="OGL52210.1"/>
    </source>
</evidence>
<dbReference type="AlphaFoldDB" id="A0A1F7SEL4"/>
<dbReference type="Proteomes" id="UP000185874">
    <property type="component" value="Unassembled WGS sequence"/>
</dbReference>
<sequence>MALDPLKIAIRGTTQEHLPIEDVVDGVVILKDGSCAMVVTVSSVNFDLLSEREQSALVLAYGGILNSLNFPIEIVIRSETKDVTSYLKNLSEAEAKQSNPLLKERIRLYRKFIEETVKKNDVLSKTFYVVVPFSIFELGIKTAAKSIPLPGGKGKTNGLPYPKEYILEKAMASLEPKRDHLMRLFARLGLEVKPLMTRELIELFYKTYNEESAANQKIQSLNYSAPMVTTKK</sequence>
<evidence type="ECO:0000259" key="1">
    <source>
        <dbReference type="Pfam" id="PF26593"/>
    </source>
</evidence>
<reference evidence="2 3" key="1">
    <citation type="journal article" date="2016" name="Nat. Commun.">
        <title>Thousands of microbial genomes shed light on interconnected biogeochemical processes in an aquifer system.</title>
        <authorList>
            <person name="Anantharaman K."/>
            <person name="Brown C.T."/>
            <person name="Hug L.A."/>
            <person name="Sharon I."/>
            <person name="Castelle C.J."/>
            <person name="Probst A.J."/>
            <person name="Thomas B.C."/>
            <person name="Singh A."/>
            <person name="Wilkins M.J."/>
            <person name="Karaoz U."/>
            <person name="Brodie E.L."/>
            <person name="Williams K.H."/>
            <person name="Hubbard S.S."/>
            <person name="Banfield J.F."/>
        </authorList>
    </citation>
    <scope>NUCLEOTIDE SEQUENCE [LARGE SCALE GENOMIC DNA]</scope>
</reference>